<proteinExistence type="inferred from homology"/>
<accession>A0AAI8W272</accession>
<dbReference type="Pfam" id="PF04303">
    <property type="entry name" value="PrpF"/>
    <property type="match status" value="1"/>
</dbReference>
<evidence type="ECO:0000313" key="3">
    <source>
        <dbReference type="EMBL" id="CAK3769329.1"/>
    </source>
</evidence>
<dbReference type="InterPro" id="IPR007400">
    <property type="entry name" value="PrpF-like"/>
</dbReference>
<evidence type="ECO:0000256" key="1">
    <source>
        <dbReference type="ARBA" id="ARBA00007673"/>
    </source>
</evidence>
<evidence type="ECO:0000256" key="2">
    <source>
        <dbReference type="ARBA" id="ARBA00023235"/>
    </source>
</evidence>
<dbReference type="Gene3D" id="3.10.310.10">
    <property type="entry name" value="Diaminopimelate Epimerase, Chain A, domain 1"/>
    <property type="match status" value="2"/>
</dbReference>
<dbReference type="PANTHER" id="PTHR43709:SF2">
    <property type="entry name" value="DUF453 DOMAIN PROTEIN (AFU_ORTHOLOGUE AFUA_6G00360)"/>
    <property type="match status" value="1"/>
</dbReference>
<dbReference type="PANTHER" id="PTHR43709">
    <property type="entry name" value="ACONITATE ISOMERASE-RELATED"/>
    <property type="match status" value="1"/>
</dbReference>
<comment type="similarity">
    <text evidence="1">Belongs to the PrpF family.</text>
</comment>
<organism evidence="3 4">
    <name type="scientific">Lecanosticta acicola</name>
    <dbReference type="NCBI Taxonomy" id="111012"/>
    <lineage>
        <taxon>Eukaryota</taxon>
        <taxon>Fungi</taxon>
        <taxon>Dikarya</taxon>
        <taxon>Ascomycota</taxon>
        <taxon>Pezizomycotina</taxon>
        <taxon>Dothideomycetes</taxon>
        <taxon>Dothideomycetidae</taxon>
        <taxon>Mycosphaerellales</taxon>
        <taxon>Mycosphaerellaceae</taxon>
        <taxon>Lecanosticta</taxon>
    </lineage>
</organism>
<comment type="caution">
    <text evidence="3">The sequence shown here is derived from an EMBL/GenBank/DDBJ whole genome shotgun (WGS) entry which is preliminary data.</text>
</comment>
<evidence type="ECO:0000313" key="4">
    <source>
        <dbReference type="Proteomes" id="UP001296104"/>
    </source>
</evidence>
<dbReference type="SUPFAM" id="SSF54506">
    <property type="entry name" value="Diaminopimelate epimerase-like"/>
    <property type="match status" value="2"/>
</dbReference>
<dbReference type="AlphaFoldDB" id="A0AAI8W272"/>
<keyword evidence="2" id="KW-0413">Isomerase</keyword>
<dbReference type="GO" id="GO:0016853">
    <property type="term" value="F:isomerase activity"/>
    <property type="evidence" value="ECO:0007669"/>
    <property type="project" value="UniProtKB-KW"/>
</dbReference>
<evidence type="ECO:0008006" key="5">
    <source>
        <dbReference type="Google" id="ProtNLM"/>
    </source>
</evidence>
<name>A0AAI8W272_9PEZI</name>
<dbReference type="EMBL" id="CAVMBE010000001">
    <property type="protein sequence ID" value="CAK3769329.1"/>
    <property type="molecule type" value="Genomic_DNA"/>
</dbReference>
<protein>
    <recommendedName>
        <fullName evidence="5">PrpF protein</fullName>
    </recommendedName>
</protein>
<keyword evidence="4" id="KW-1185">Reference proteome</keyword>
<sequence>MSHGSLQATFARGGSSTGLVVLRSQLPEDVKAWQPILAGAMGSPDPNWRQLNGMGGGISSTSKVCVIEASDRSDVDINYTFVQVGVDDGELGLVGNCGNMSSAVGPVALNEGLVDESQLFDDDDDDDDDDGGKMAMVRILNTNTNKIIHSTFKVQKTGETFKFNPDGDYAIDGVGGTASRITLRFIDPAGAKTGKALPSGSASDKLELPESDGGPIEASLVDVANPAVYVRASDLGVDGAIKPDALQAQPNLMSRLENIRQAGARRMGMDPTVKGVPLMVMVAPPSEAAATEGVHIQVRAISMQQAHKALPVTLALNVGSACGIAGTLPAQMVPTSASKDSITISHPGGLIEVGCNVQDGKIESAMLHRTAKILMKGEVYY</sequence>
<dbReference type="Proteomes" id="UP001296104">
    <property type="component" value="Unassembled WGS sequence"/>
</dbReference>
<gene>
    <name evidence="3" type="ORF">LECACI_7A000410</name>
</gene>
<reference evidence="3" key="1">
    <citation type="submission" date="2023-11" db="EMBL/GenBank/DDBJ databases">
        <authorList>
            <person name="Alioto T."/>
            <person name="Alioto T."/>
            <person name="Gomez Garrido J."/>
        </authorList>
    </citation>
    <scope>NUCLEOTIDE SEQUENCE</scope>
</reference>